<name>A0ACC2P9B8_9HYME</name>
<evidence type="ECO:0000313" key="2">
    <source>
        <dbReference type="Proteomes" id="UP001239111"/>
    </source>
</evidence>
<accession>A0ACC2P9B8</accession>
<organism evidence="1 2">
    <name type="scientific">Eretmocerus hayati</name>
    <dbReference type="NCBI Taxonomy" id="131215"/>
    <lineage>
        <taxon>Eukaryota</taxon>
        <taxon>Metazoa</taxon>
        <taxon>Ecdysozoa</taxon>
        <taxon>Arthropoda</taxon>
        <taxon>Hexapoda</taxon>
        <taxon>Insecta</taxon>
        <taxon>Pterygota</taxon>
        <taxon>Neoptera</taxon>
        <taxon>Endopterygota</taxon>
        <taxon>Hymenoptera</taxon>
        <taxon>Apocrita</taxon>
        <taxon>Proctotrupomorpha</taxon>
        <taxon>Chalcidoidea</taxon>
        <taxon>Aphelinidae</taxon>
        <taxon>Aphelininae</taxon>
        <taxon>Eretmocerus</taxon>
    </lineage>
</organism>
<comment type="caution">
    <text evidence="1">The sequence shown here is derived from an EMBL/GenBank/DDBJ whole genome shotgun (WGS) entry which is preliminary data.</text>
</comment>
<keyword evidence="2" id="KW-1185">Reference proteome</keyword>
<reference evidence="1" key="1">
    <citation type="submission" date="2023-04" db="EMBL/GenBank/DDBJ databases">
        <title>A chromosome-level genome assembly of the parasitoid wasp Eretmocerus hayati.</title>
        <authorList>
            <person name="Zhong Y."/>
            <person name="Liu S."/>
            <person name="Liu Y."/>
        </authorList>
    </citation>
    <scope>NUCLEOTIDE SEQUENCE</scope>
    <source>
        <strain evidence="1">ZJU_SS_LIU_2023</strain>
    </source>
</reference>
<protein>
    <submittedName>
        <fullName evidence="1">Uncharacterized protein</fullName>
    </submittedName>
</protein>
<dbReference type="Proteomes" id="UP001239111">
    <property type="component" value="Chromosome 2"/>
</dbReference>
<evidence type="ECO:0000313" key="1">
    <source>
        <dbReference type="EMBL" id="KAJ8679189.1"/>
    </source>
</evidence>
<dbReference type="EMBL" id="CM056742">
    <property type="protein sequence ID" value="KAJ8679189.1"/>
    <property type="molecule type" value="Genomic_DNA"/>
</dbReference>
<gene>
    <name evidence="1" type="ORF">QAD02_014976</name>
</gene>
<proteinExistence type="predicted"/>
<sequence>MLTSTWDADLMFSYESSSDAATTVVSDDIWKKFDLDAPLDNYTKRYKNDLIDDGISHASNLPNHITDTTSSSPNSGSSPPSGMMMMMHFDKLNCRASREIRHHDCMWAGLCISKEHNRTHPARRDPQLYQRIPAGHSILISPAQYQHTIGNGSSIPTTYSRGLESDGYSTRSQTPSGSCSDEEETEESEEDEAPVFRHEQINVNEQLNSIVSMPVSEVTGQSIQRRPQPVFDRRKTPAEERVQAQQDVFEDHCYYSPINKKMVDQLGAPTPSDSGESNCISCYYS</sequence>